<dbReference type="InterPro" id="IPR025944">
    <property type="entry name" value="Sigma_54_int_dom_CS"/>
</dbReference>
<feature type="domain" description="Sigma-54 factor interaction" evidence="6">
    <location>
        <begin position="353"/>
        <end position="583"/>
    </location>
</feature>
<dbReference type="Pfam" id="PF00989">
    <property type="entry name" value="PAS"/>
    <property type="match status" value="1"/>
</dbReference>
<dbReference type="RefSeq" id="WP_206581959.1">
    <property type="nucleotide sequence ID" value="NZ_JAFJZZ010000002.1"/>
</dbReference>
<dbReference type="Gene3D" id="3.40.50.300">
    <property type="entry name" value="P-loop containing nucleotide triphosphate hydrolases"/>
    <property type="match status" value="1"/>
</dbReference>
<dbReference type="PANTHER" id="PTHR32071">
    <property type="entry name" value="TRANSCRIPTIONAL REGULATORY PROTEIN"/>
    <property type="match status" value="1"/>
</dbReference>
<dbReference type="InterPro" id="IPR035965">
    <property type="entry name" value="PAS-like_dom_sf"/>
</dbReference>
<dbReference type="InterPro" id="IPR000014">
    <property type="entry name" value="PAS"/>
</dbReference>
<organism evidence="7 8">
    <name type="scientific">Clostridium aminobutyricum</name>
    <dbReference type="NCBI Taxonomy" id="33953"/>
    <lineage>
        <taxon>Bacteria</taxon>
        <taxon>Bacillati</taxon>
        <taxon>Bacillota</taxon>
        <taxon>Clostridia</taxon>
        <taxon>Eubacteriales</taxon>
        <taxon>Clostridiaceae</taxon>
        <taxon>Clostridium</taxon>
    </lineage>
</organism>
<dbReference type="SUPFAM" id="SSF46689">
    <property type="entry name" value="Homeodomain-like"/>
    <property type="match status" value="1"/>
</dbReference>
<dbReference type="PROSITE" id="PS50045">
    <property type="entry name" value="SIGMA54_INTERACT_4"/>
    <property type="match status" value="1"/>
</dbReference>
<keyword evidence="5" id="KW-0804">Transcription</keyword>
<dbReference type="InterPro" id="IPR002078">
    <property type="entry name" value="Sigma_54_int"/>
</dbReference>
<dbReference type="InterPro" id="IPR002197">
    <property type="entry name" value="HTH_Fis"/>
</dbReference>
<evidence type="ECO:0000256" key="5">
    <source>
        <dbReference type="ARBA" id="ARBA00023163"/>
    </source>
</evidence>
<dbReference type="SUPFAM" id="SSF52540">
    <property type="entry name" value="P-loop containing nucleoside triphosphate hydrolases"/>
    <property type="match status" value="1"/>
</dbReference>
<dbReference type="InterPro" id="IPR058031">
    <property type="entry name" value="AAA_lid_NorR"/>
</dbReference>
<dbReference type="GO" id="GO:0006355">
    <property type="term" value="P:regulation of DNA-templated transcription"/>
    <property type="evidence" value="ECO:0007669"/>
    <property type="project" value="InterPro"/>
</dbReference>
<dbReference type="SMART" id="SM00382">
    <property type="entry name" value="AAA"/>
    <property type="match status" value="1"/>
</dbReference>
<dbReference type="AlphaFoldDB" id="A0A939D9A3"/>
<evidence type="ECO:0000256" key="4">
    <source>
        <dbReference type="ARBA" id="ARBA00023125"/>
    </source>
</evidence>
<dbReference type="SUPFAM" id="SSF55785">
    <property type="entry name" value="PYP-like sensor domain (PAS domain)"/>
    <property type="match status" value="1"/>
</dbReference>
<dbReference type="GO" id="GO:0005524">
    <property type="term" value="F:ATP binding"/>
    <property type="evidence" value="ECO:0007669"/>
    <property type="project" value="UniProtKB-KW"/>
</dbReference>
<dbReference type="GO" id="GO:0043565">
    <property type="term" value="F:sequence-specific DNA binding"/>
    <property type="evidence" value="ECO:0007669"/>
    <property type="project" value="InterPro"/>
</dbReference>
<evidence type="ECO:0000313" key="7">
    <source>
        <dbReference type="EMBL" id="MBN7773123.1"/>
    </source>
</evidence>
<keyword evidence="1" id="KW-0547">Nucleotide-binding</keyword>
<evidence type="ECO:0000256" key="3">
    <source>
        <dbReference type="ARBA" id="ARBA00023015"/>
    </source>
</evidence>
<proteinExistence type="predicted"/>
<dbReference type="PRINTS" id="PR01590">
    <property type="entry name" value="HTHFIS"/>
</dbReference>
<protein>
    <submittedName>
        <fullName evidence="7">Sigma 54-interacting transcriptional regulator</fullName>
    </submittedName>
</protein>
<dbReference type="CDD" id="cd00009">
    <property type="entry name" value="AAA"/>
    <property type="match status" value="1"/>
</dbReference>
<dbReference type="InterPro" id="IPR025943">
    <property type="entry name" value="Sigma_54_int_dom_ATP-bd_2"/>
</dbReference>
<accession>A0A939D9A3</accession>
<dbReference type="Pfam" id="PF02954">
    <property type="entry name" value="HTH_8"/>
    <property type="match status" value="1"/>
</dbReference>
<dbReference type="InterPro" id="IPR027417">
    <property type="entry name" value="P-loop_NTPase"/>
</dbReference>
<dbReference type="Gene3D" id="1.10.10.60">
    <property type="entry name" value="Homeodomain-like"/>
    <property type="match status" value="1"/>
</dbReference>
<dbReference type="Pfam" id="PF25601">
    <property type="entry name" value="AAA_lid_14"/>
    <property type="match status" value="1"/>
</dbReference>
<keyword evidence="4" id="KW-0238">DNA-binding</keyword>
<name>A0A939D9A3_CLOAM</name>
<gene>
    <name evidence="7" type="ORF">JYB65_07095</name>
</gene>
<sequence>MATFTKNYQQILLNSWHSYIEQGEPMPLNPSGVRPFIYDSWKRSKAFGVSPTAVINKVLPPDELSAVLNENQRLISVAHPYILKLYKYVKGSNFVFALTDAEGTVIDYIGDDQAIQTRTKKSGLTVGVTRSEKYAGTCGIGTCLAIGQPVQIWGEEHYIKPHHNYICSAAPIHDSFGNLIGCLDAVGPKEISPIHTLAMVNACVDGIEKELKITEAYERVNLAHKQMSSTLHAIGSGILLIDNDGIITQHNTNAIKMLRLSVSSLNGASLGDFINLSTCNPSLLNIQKEIFDTELSFVNHKGSRVSLSLSATLVLNQLGHKIGTVIVLDEIKHVHKLVNKLSGFTAKYNFDSIISCSGAMESVKSLGRSAAQSNSTVLILGESGTGKELLAQAIHNASDRKEAPFIAINCGSLPKGLIESELFGYEKGSFTGANKEGHPGKFELADGGTLFLDEIGDMPLELQTSLLRVLQSKEIVRIGGTYPKQIDVRIIAATNVDLLNSVNDKRFRHDLYYRLNVLSIQVPPLRARVGDISILVNYFITTISKKLSKSIYSIEDNAMFMLLNYSWPGNVRELENVIERAVNVANSGVIHVEDLPDEITPASSCPTYHIPTLPEETAVMDDENGIYALFSGEAKTERTIELIIAALKSENGNVSKVSEKLKIPRRTLYRKLDKYGINADNYRFL</sequence>
<evidence type="ECO:0000256" key="1">
    <source>
        <dbReference type="ARBA" id="ARBA00022741"/>
    </source>
</evidence>
<evidence type="ECO:0000256" key="2">
    <source>
        <dbReference type="ARBA" id="ARBA00022840"/>
    </source>
</evidence>
<dbReference type="InterPro" id="IPR025662">
    <property type="entry name" value="Sigma_54_int_dom_ATP-bd_1"/>
</dbReference>
<dbReference type="InterPro" id="IPR009057">
    <property type="entry name" value="Homeodomain-like_sf"/>
</dbReference>
<dbReference type="Pfam" id="PF00158">
    <property type="entry name" value="Sigma54_activat"/>
    <property type="match status" value="1"/>
</dbReference>
<keyword evidence="8" id="KW-1185">Reference proteome</keyword>
<dbReference type="EMBL" id="JAFJZZ010000002">
    <property type="protein sequence ID" value="MBN7773123.1"/>
    <property type="molecule type" value="Genomic_DNA"/>
</dbReference>
<dbReference type="InterPro" id="IPR013767">
    <property type="entry name" value="PAS_fold"/>
</dbReference>
<keyword evidence="2" id="KW-0067">ATP-binding</keyword>
<evidence type="ECO:0000313" key="8">
    <source>
        <dbReference type="Proteomes" id="UP000664545"/>
    </source>
</evidence>
<dbReference type="SUPFAM" id="SSF55781">
    <property type="entry name" value="GAF domain-like"/>
    <property type="match status" value="1"/>
</dbReference>
<dbReference type="FunFam" id="3.40.50.300:FF:000006">
    <property type="entry name" value="DNA-binding transcriptional regulator NtrC"/>
    <property type="match status" value="1"/>
</dbReference>
<dbReference type="PROSITE" id="PS00688">
    <property type="entry name" value="SIGMA54_INTERACT_3"/>
    <property type="match status" value="1"/>
</dbReference>
<dbReference type="CDD" id="cd00130">
    <property type="entry name" value="PAS"/>
    <property type="match status" value="1"/>
</dbReference>
<dbReference type="InterPro" id="IPR029016">
    <property type="entry name" value="GAF-like_dom_sf"/>
</dbReference>
<dbReference type="Gene3D" id="3.30.450.40">
    <property type="match status" value="1"/>
</dbReference>
<dbReference type="Proteomes" id="UP000664545">
    <property type="component" value="Unassembled WGS sequence"/>
</dbReference>
<dbReference type="InterPro" id="IPR003593">
    <property type="entry name" value="AAA+_ATPase"/>
</dbReference>
<dbReference type="Gene3D" id="1.10.8.60">
    <property type="match status" value="1"/>
</dbReference>
<dbReference type="Gene3D" id="3.30.450.20">
    <property type="entry name" value="PAS domain"/>
    <property type="match status" value="1"/>
</dbReference>
<dbReference type="PROSITE" id="PS00676">
    <property type="entry name" value="SIGMA54_INTERACT_2"/>
    <property type="match status" value="1"/>
</dbReference>
<comment type="caution">
    <text evidence="7">The sequence shown here is derived from an EMBL/GenBank/DDBJ whole genome shotgun (WGS) entry which is preliminary data.</text>
</comment>
<evidence type="ECO:0000259" key="6">
    <source>
        <dbReference type="PROSITE" id="PS50045"/>
    </source>
</evidence>
<keyword evidence="3" id="KW-0805">Transcription regulation</keyword>
<dbReference type="PANTHER" id="PTHR32071:SF57">
    <property type="entry name" value="C4-DICARBOXYLATE TRANSPORT TRANSCRIPTIONAL REGULATORY PROTEIN DCTD"/>
    <property type="match status" value="1"/>
</dbReference>
<dbReference type="PROSITE" id="PS00675">
    <property type="entry name" value="SIGMA54_INTERACT_1"/>
    <property type="match status" value="1"/>
</dbReference>
<reference evidence="7" key="1">
    <citation type="submission" date="2021-02" db="EMBL/GenBank/DDBJ databases">
        <title>Abyssanaerobacter marinus gen.nov., sp., nov, anaerobic bacterium isolated from the Onnuri vent field of Indian Ocean and suggestion of Mogibacteriaceae fam. nov., and proposal of reclassification of ambiguous this family's genus member.</title>
        <authorList>
            <person name="Kim Y.J."/>
            <person name="Yang J.-A."/>
        </authorList>
    </citation>
    <scope>NUCLEOTIDE SEQUENCE</scope>
    <source>
        <strain evidence="7">DSM 2634</strain>
    </source>
</reference>